<feature type="transmembrane region" description="Helical" evidence="1">
    <location>
        <begin position="124"/>
        <end position="147"/>
    </location>
</feature>
<keyword evidence="1 2" id="KW-0812">Transmembrane</keyword>
<evidence type="ECO:0000313" key="2">
    <source>
        <dbReference type="EMBL" id="EZG50654.1"/>
    </source>
</evidence>
<dbReference type="EMBL" id="AFNH02000934">
    <property type="protein sequence ID" value="EZG50654.1"/>
    <property type="molecule type" value="Genomic_DNA"/>
</dbReference>
<sequence length="171" mass="19540">MPREVSFRVKTAPANPATPMVAKFESSRPHPGLTLLPHWLRYLYSILVIAMSAVDIAFVIMPGEIFYAVMRIVFTLFLHPLEPRTEIGIGILADIVYGVVYIVWGFTKPIELNSAITYLKERQLTLCIVTACLHFGVAVIGLCFRFYDGYLLRQRKKHNARLYQAYDMTQI</sequence>
<dbReference type="AlphaFoldDB" id="A0A023B2M9"/>
<keyword evidence="1" id="KW-0472">Membrane</keyword>
<feature type="transmembrane region" description="Helical" evidence="1">
    <location>
        <begin position="39"/>
        <end position="58"/>
    </location>
</feature>
<dbReference type="RefSeq" id="XP_011131999.1">
    <property type="nucleotide sequence ID" value="XM_011133697.1"/>
</dbReference>
<proteinExistence type="predicted"/>
<feature type="transmembrane region" description="Helical" evidence="1">
    <location>
        <begin position="87"/>
        <end position="104"/>
    </location>
</feature>
<accession>A0A023B2M9</accession>
<dbReference type="VEuPathDB" id="CryptoDB:GNI_125430"/>
<organism evidence="2 3">
    <name type="scientific">Gregarina niphandrodes</name>
    <name type="common">Septate eugregarine</name>
    <dbReference type="NCBI Taxonomy" id="110365"/>
    <lineage>
        <taxon>Eukaryota</taxon>
        <taxon>Sar</taxon>
        <taxon>Alveolata</taxon>
        <taxon>Apicomplexa</taxon>
        <taxon>Conoidasida</taxon>
        <taxon>Gregarinasina</taxon>
        <taxon>Eugregarinorida</taxon>
        <taxon>Gregarinidae</taxon>
        <taxon>Gregarina</taxon>
    </lineage>
</organism>
<evidence type="ECO:0000256" key="1">
    <source>
        <dbReference type="SAM" id="Phobius"/>
    </source>
</evidence>
<reference evidence="2" key="1">
    <citation type="submission" date="2013-12" db="EMBL/GenBank/DDBJ databases">
        <authorList>
            <person name="Omoto C.K."/>
            <person name="Sibley D."/>
            <person name="Venepally P."/>
            <person name="Hadjithomas M."/>
            <person name="Karamycheva S."/>
            <person name="Brunk B."/>
            <person name="Roos D."/>
            <person name="Caler E."/>
            <person name="Lorenzi H."/>
        </authorList>
    </citation>
    <scope>NUCLEOTIDE SEQUENCE</scope>
</reference>
<dbReference type="Proteomes" id="UP000019763">
    <property type="component" value="Unassembled WGS sequence"/>
</dbReference>
<comment type="caution">
    <text evidence="2">The sequence shown here is derived from an EMBL/GenBank/DDBJ whole genome shotgun (WGS) entry which is preliminary data.</text>
</comment>
<keyword evidence="1" id="KW-1133">Transmembrane helix</keyword>
<protein>
    <submittedName>
        <fullName evidence="2">Transmembrane protein</fullName>
    </submittedName>
</protein>
<gene>
    <name evidence="2" type="ORF">GNI_125430</name>
</gene>
<keyword evidence="3" id="KW-1185">Reference proteome</keyword>
<dbReference type="GeneID" id="22914420"/>
<name>A0A023B2M9_GRENI</name>
<evidence type="ECO:0000313" key="3">
    <source>
        <dbReference type="Proteomes" id="UP000019763"/>
    </source>
</evidence>